<name>A0AAE2RE31_AGRVI</name>
<dbReference type="RefSeq" id="WP_156536223.1">
    <property type="nucleotide sequence ID" value="NZ_JACXXJ020000005.1"/>
</dbReference>
<evidence type="ECO:0000256" key="1">
    <source>
        <dbReference type="SAM" id="MobiDB-lite"/>
    </source>
</evidence>
<gene>
    <name evidence="2" type="ORF">IEI95_016370</name>
</gene>
<evidence type="ECO:0000313" key="2">
    <source>
        <dbReference type="EMBL" id="MBF2715794.1"/>
    </source>
</evidence>
<dbReference type="Proteomes" id="UP000655037">
    <property type="component" value="Unassembled WGS sequence"/>
</dbReference>
<protein>
    <submittedName>
        <fullName evidence="2">Uncharacterized protein</fullName>
    </submittedName>
</protein>
<evidence type="ECO:0000313" key="3">
    <source>
        <dbReference type="Proteomes" id="UP000655037"/>
    </source>
</evidence>
<comment type="caution">
    <text evidence="2">The sequence shown here is derived from an EMBL/GenBank/DDBJ whole genome shotgun (WGS) entry which is preliminary data.</text>
</comment>
<organism evidence="2 3">
    <name type="scientific">Agrobacterium vitis</name>
    <name type="common">Rhizobium vitis</name>
    <dbReference type="NCBI Taxonomy" id="373"/>
    <lineage>
        <taxon>Bacteria</taxon>
        <taxon>Pseudomonadati</taxon>
        <taxon>Pseudomonadota</taxon>
        <taxon>Alphaproteobacteria</taxon>
        <taxon>Hyphomicrobiales</taxon>
        <taxon>Rhizobiaceae</taxon>
        <taxon>Rhizobium/Agrobacterium group</taxon>
        <taxon>Agrobacterium</taxon>
    </lineage>
</organism>
<dbReference type="AlphaFoldDB" id="A0AAE2RE31"/>
<reference evidence="2" key="1">
    <citation type="submission" date="2020-11" db="EMBL/GenBank/DDBJ databases">
        <title>Agrobacterium vitis strain K377 genome.</title>
        <authorList>
            <person name="Xi H."/>
        </authorList>
    </citation>
    <scope>NUCLEOTIDE SEQUENCE</scope>
    <source>
        <strain evidence="2">K377</strain>
    </source>
</reference>
<proteinExistence type="predicted"/>
<dbReference type="EMBL" id="JACXXJ020000005">
    <property type="protein sequence ID" value="MBF2715794.1"/>
    <property type="molecule type" value="Genomic_DNA"/>
</dbReference>
<accession>A0AAE2RE31</accession>
<feature type="region of interest" description="Disordered" evidence="1">
    <location>
        <begin position="32"/>
        <end position="100"/>
    </location>
</feature>
<feature type="compositionally biased region" description="Low complexity" evidence="1">
    <location>
        <begin position="60"/>
        <end position="79"/>
    </location>
</feature>
<sequence length="100" mass="10169">MMTLVSSRSIGAALALLMLAALVFALLPFSRHTPSGPSERPAEQQLRAPSGSNSTFGGAVSQPRPDVRSSPPSAADAAPPAWPGFVPRSSGLYTPPAGGN</sequence>